<feature type="region of interest" description="Disordered" evidence="1">
    <location>
        <begin position="122"/>
        <end position="145"/>
    </location>
</feature>
<protein>
    <submittedName>
        <fullName evidence="2">Uncharacterized protein</fullName>
    </submittedName>
</protein>
<comment type="caution">
    <text evidence="2">The sequence shown here is derived from an EMBL/GenBank/DDBJ whole genome shotgun (WGS) entry which is preliminary data.</text>
</comment>
<accession>S9WBK1</accession>
<reference evidence="2 3" key="1">
    <citation type="journal article" date="2013" name="PLoS ONE">
        <title>Predicting the Proteins of Angomonas deanei, Strigomonas culicis and Their Respective Endosymbionts Reveals New Aspects of the Trypanosomatidae Family.</title>
        <authorList>
            <person name="Motta M.C."/>
            <person name="Martins A.C."/>
            <person name="de Souza S.S."/>
            <person name="Catta-Preta C.M."/>
            <person name="Silva R."/>
            <person name="Klein C.C."/>
            <person name="de Almeida L.G."/>
            <person name="de Lima Cunha O."/>
            <person name="Ciapina L.P."/>
            <person name="Brocchi M."/>
            <person name="Colabardini A.C."/>
            <person name="de Araujo Lima B."/>
            <person name="Machado C.R."/>
            <person name="de Almeida Soares C.M."/>
            <person name="Probst C.M."/>
            <person name="de Menezes C.B."/>
            <person name="Thompson C.E."/>
            <person name="Bartholomeu D.C."/>
            <person name="Gradia D.F."/>
            <person name="Pavoni D.P."/>
            <person name="Grisard E.C."/>
            <person name="Fantinatti-Garboggini F."/>
            <person name="Marchini F.K."/>
            <person name="Rodrigues-Luiz G.F."/>
            <person name="Wagner G."/>
            <person name="Goldman G.H."/>
            <person name="Fietto J.L."/>
            <person name="Elias M.C."/>
            <person name="Goldman M.H."/>
            <person name="Sagot M.F."/>
            <person name="Pereira M."/>
            <person name="Stoco P.H."/>
            <person name="de Mendonca-Neto R.P."/>
            <person name="Teixeira S.M."/>
            <person name="Maciel T.E."/>
            <person name="de Oliveira Mendes T.A."/>
            <person name="Urmenyi T.P."/>
            <person name="de Souza W."/>
            <person name="Schenkman S."/>
            <person name="de Vasconcelos A.T."/>
        </authorList>
    </citation>
    <scope>NUCLEOTIDE SEQUENCE [LARGE SCALE GENOMIC DNA]</scope>
</reference>
<sequence length="200" mass="23362">MSDMQQTTERSVIRPKQMTKEELQKSVDRLSHQEPKQTDTKPPEKTATITKEQLEHRIKHLYDESLARRAKEREEIAKQMDAAVQKGATLTATTLSKDERQTMVRRLYDESLQRKEHNFNELYNRETAPSKAPSKKLKPAEQQEVTSRLYKEGMEREREKHIALYQKFVEDRRPPPAQRTPEELAASCDKMFHGEGVTQA</sequence>
<keyword evidence="3" id="KW-1185">Reference proteome</keyword>
<evidence type="ECO:0000256" key="1">
    <source>
        <dbReference type="SAM" id="MobiDB-lite"/>
    </source>
</evidence>
<dbReference type="Proteomes" id="UP000015354">
    <property type="component" value="Unassembled WGS sequence"/>
</dbReference>
<dbReference type="AlphaFoldDB" id="S9WBK1"/>
<gene>
    <name evidence="2" type="ORF">STCU_02232</name>
</gene>
<feature type="compositionally biased region" description="Basic and acidic residues" evidence="1">
    <location>
        <begin position="18"/>
        <end position="44"/>
    </location>
</feature>
<proteinExistence type="predicted"/>
<dbReference type="EMBL" id="ATMH01002232">
    <property type="protein sequence ID" value="EPY33410.1"/>
    <property type="molecule type" value="Genomic_DNA"/>
</dbReference>
<evidence type="ECO:0000313" key="2">
    <source>
        <dbReference type="EMBL" id="EPY33410.1"/>
    </source>
</evidence>
<name>S9WBK1_9TRYP</name>
<feature type="region of interest" description="Disordered" evidence="1">
    <location>
        <begin position="1"/>
        <end position="50"/>
    </location>
</feature>
<dbReference type="OrthoDB" id="271880at2759"/>
<dbReference type="InterPro" id="IPR039963">
    <property type="entry name" value="Unchar_22kDa"/>
</dbReference>
<evidence type="ECO:0000313" key="3">
    <source>
        <dbReference type="Proteomes" id="UP000015354"/>
    </source>
</evidence>
<dbReference type="PANTHER" id="PTHR38828">
    <property type="match status" value="1"/>
</dbReference>
<dbReference type="PANTHER" id="PTHR38828:SF1">
    <property type="match status" value="1"/>
</dbReference>
<organism evidence="2 3">
    <name type="scientific">Strigomonas culicis</name>
    <dbReference type="NCBI Taxonomy" id="28005"/>
    <lineage>
        <taxon>Eukaryota</taxon>
        <taxon>Discoba</taxon>
        <taxon>Euglenozoa</taxon>
        <taxon>Kinetoplastea</taxon>
        <taxon>Metakinetoplastina</taxon>
        <taxon>Trypanosomatida</taxon>
        <taxon>Trypanosomatidae</taxon>
        <taxon>Strigomonadinae</taxon>
        <taxon>Strigomonas</taxon>
    </lineage>
</organism>
<feature type="compositionally biased region" description="Polar residues" evidence="1">
    <location>
        <begin position="1"/>
        <end position="10"/>
    </location>
</feature>